<dbReference type="Gene3D" id="1.10.268.10">
    <property type="entry name" value="Topoisomerase, domain 3"/>
    <property type="match status" value="1"/>
</dbReference>
<dbReference type="InterPro" id="IPR006691">
    <property type="entry name" value="GyrA/parC_rep"/>
</dbReference>
<dbReference type="InterPro" id="IPR013758">
    <property type="entry name" value="Topo_IIA_A/C_ab"/>
</dbReference>
<dbReference type="CDD" id="cd00187">
    <property type="entry name" value="TOP4c"/>
    <property type="match status" value="1"/>
</dbReference>
<accession>A0A948RYF0</accession>
<gene>
    <name evidence="9 13" type="primary">gyrA</name>
    <name evidence="13" type="ORF">KJ970_20560</name>
</gene>
<dbReference type="GO" id="GO:0005737">
    <property type="term" value="C:cytoplasm"/>
    <property type="evidence" value="ECO:0007669"/>
    <property type="project" value="UniProtKB-SubCell"/>
</dbReference>
<dbReference type="PANTHER" id="PTHR43493">
    <property type="entry name" value="DNA GYRASE/TOPOISOMERASE SUBUNIT A"/>
    <property type="match status" value="1"/>
</dbReference>
<feature type="compositionally biased region" description="Acidic residues" evidence="11">
    <location>
        <begin position="836"/>
        <end position="845"/>
    </location>
</feature>
<dbReference type="InterPro" id="IPR013760">
    <property type="entry name" value="Topo_IIA-like_dom_sf"/>
</dbReference>
<dbReference type="InterPro" id="IPR050220">
    <property type="entry name" value="Type_II_DNA_Topoisomerases"/>
</dbReference>
<dbReference type="FunFam" id="1.10.268.10:FF:000001">
    <property type="entry name" value="DNA gyrase subunit A"/>
    <property type="match status" value="1"/>
</dbReference>
<evidence type="ECO:0000256" key="7">
    <source>
        <dbReference type="ARBA" id="ARBA00023235"/>
    </source>
</evidence>
<dbReference type="GO" id="GO:0005524">
    <property type="term" value="F:ATP binding"/>
    <property type="evidence" value="ECO:0007669"/>
    <property type="project" value="UniProtKB-UniRule"/>
</dbReference>
<keyword evidence="3 9" id="KW-0547">Nucleotide-binding</keyword>
<comment type="subcellular location">
    <subcellularLocation>
        <location evidence="9">Cytoplasm</location>
    </subcellularLocation>
</comment>
<dbReference type="GO" id="GO:0006261">
    <property type="term" value="P:DNA-templated DNA replication"/>
    <property type="evidence" value="ECO:0007669"/>
    <property type="project" value="UniProtKB-UniRule"/>
</dbReference>
<dbReference type="InterPro" id="IPR002205">
    <property type="entry name" value="Topo_IIA_dom_A"/>
</dbReference>
<evidence type="ECO:0000256" key="6">
    <source>
        <dbReference type="ARBA" id="ARBA00023125"/>
    </source>
</evidence>
<dbReference type="Gene3D" id="3.30.1360.40">
    <property type="match status" value="1"/>
</dbReference>
<dbReference type="PROSITE" id="PS52040">
    <property type="entry name" value="TOPO_IIA"/>
    <property type="match status" value="1"/>
</dbReference>
<dbReference type="HAMAP" id="MF_01897">
    <property type="entry name" value="GyrA"/>
    <property type="match status" value="1"/>
</dbReference>
<dbReference type="SUPFAM" id="SSF101904">
    <property type="entry name" value="GyrA/ParC C-terminal domain-like"/>
    <property type="match status" value="1"/>
</dbReference>
<comment type="subunit">
    <text evidence="9">Heterotetramer, composed of two GyrA and two GyrB chains. In the heterotetramer, GyrA contains the active site tyrosine that forms a transient covalent intermediate with DNA, while GyrB binds cofactors and catalyzes ATP hydrolysis.</text>
</comment>
<comment type="function">
    <text evidence="9">A type II topoisomerase that negatively supercoils closed circular double-stranded (ds) DNA in an ATP-dependent manner to modulate DNA topology and maintain chromosomes in an underwound state. Negative supercoiling favors strand separation, and DNA replication, transcription, recombination and repair, all of which involve strand separation. Also able to catalyze the interconversion of other topological isomers of dsDNA rings, including catenanes and knotted rings. Type II topoisomerases break and join 2 DNA strands simultaneously in an ATP-dependent manner.</text>
</comment>
<dbReference type="FunFam" id="3.30.1360.40:FF:000002">
    <property type="entry name" value="DNA gyrase subunit A"/>
    <property type="match status" value="1"/>
</dbReference>
<evidence type="ECO:0000313" key="13">
    <source>
        <dbReference type="EMBL" id="MBU2693318.1"/>
    </source>
</evidence>
<evidence type="ECO:0000256" key="2">
    <source>
        <dbReference type="ARBA" id="ARBA00008263"/>
    </source>
</evidence>
<dbReference type="NCBIfam" id="TIGR01063">
    <property type="entry name" value="gyrA"/>
    <property type="match status" value="1"/>
</dbReference>
<dbReference type="SUPFAM" id="SSF56719">
    <property type="entry name" value="Type II DNA topoisomerase"/>
    <property type="match status" value="1"/>
</dbReference>
<evidence type="ECO:0000259" key="12">
    <source>
        <dbReference type="PROSITE" id="PS52040"/>
    </source>
</evidence>
<keyword evidence="7 9" id="KW-0413">Isomerase</keyword>
<evidence type="ECO:0000256" key="11">
    <source>
        <dbReference type="SAM" id="MobiDB-lite"/>
    </source>
</evidence>
<dbReference type="Proteomes" id="UP000777784">
    <property type="component" value="Unassembled WGS sequence"/>
</dbReference>
<evidence type="ECO:0000256" key="8">
    <source>
        <dbReference type="ARBA" id="ARBA00063644"/>
    </source>
</evidence>
<dbReference type="GO" id="GO:0034335">
    <property type="term" value="F:DNA negative supercoiling activity"/>
    <property type="evidence" value="ECO:0007669"/>
    <property type="project" value="UniProtKB-ARBA"/>
</dbReference>
<dbReference type="PANTHER" id="PTHR43493:SF5">
    <property type="entry name" value="DNA GYRASE SUBUNIT A, CHLOROPLASTIC_MITOCHONDRIAL"/>
    <property type="match status" value="1"/>
</dbReference>
<dbReference type="AlphaFoldDB" id="A0A948RYF0"/>
<dbReference type="NCBIfam" id="NF004043">
    <property type="entry name" value="PRK05560.1"/>
    <property type="match status" value="1"/>
</dbReference>
<dbReference type="InterPro" id="IPR013757">
    <property type="entry name" value="Topo_IIA_A_a_sf"/>
</dbReference>
<dbReference type="FunFam" id="2.120.10.90:FF:000005">
    <property type="entry name" value="DNA topoisomerase 4 subunit A"/>
    <property type="match status" value="1"/>
</dbReference>
<dbReference type="Gene3D" id="3.90.199.10">
    <property type="entry name" value="Topoisomerase II, domain 5"/>
    <property type="match status" value="1"/>
</dbReference>
<evidence type="ECO:0000256" key="9">
    <source>
        <dbReference type="HAMAP-Rule" id="MF_01897"/>
    </source>
</evidence>
<feature type="domain" description="Topo IIA-type catalytic" evidence="12">
    <location>
        <begin position="30"/>
        <end position="495"/>
    </location>
</feature>
<protein>
    <recommendedName>
        <fullName evidence="9">DNA gyrase subunit A</fullName>
        <ecNumber evidence="9">5.6.2.2</ecNumber>
    </recommendedName>
</protein>
<dbReference type="SMART" id="SM00434">
    <property type="entry name" value="TOP4c"/>
    <property type="match status" value="1"/>
</dbReference>
<dbReference type="Gene3D" id="2.120.10.90">
    <property type="entry name" value="DNA gyrase/topoisomerase IV, subunit A, C-terminal"/>
    <property type="match status" value="1"/>
</dbReference>
<dbReference type="InterPro" id="IPR005743">
    <property type="entry name" value="GyrA"/>
</dbReference>
<comment type="catalytic activity">
    <reaction evidence="1 9 10">
        <text>ATP-dependent breakage, passage and rejoining of double-stranded DNA.</text>
        <dbReference type="EC" id="5.6.2.2"/>
    </reaction>
</comment>
<evidence type="ECO:0000256" key="1">
    <source>
        <dbReference type="ARBA" id="ARBA00000185"/>
    </source>
</evidence>
<keyword evidence="5 9" id="KW-0799">Topoisomerase</keyword>
<evidence type="ECO:0000256" key="10">
    <source>
        <dbReference type="PROSITE-ProRule" id="PRU01384"/>
    </source>
</evidence>
<feature type="short sequence motif" description="GyrA-box" evidence="9">
    <location>
        <begin position="522"/>
        <end position="528"/>
    </location>
</feature>
<dbReference type="Pfam" id="PF03989">
    <property type="entry name" value="DNA_gyraseA_C"/>
    <property type="match status" value="6"/>
</dbReference>
<evidence type="ECO:0000256" key="4">
    <source>
        <dbReference type="ARBA" id="ARBA00022840"/>
    </source>
</evidence>
<reference evidence="13" key="1">
    <citation type="submission" date="2021-05" db="EMBL/GenBank/DDBJ databases">
        <title>Energy efficiency and biological interactions define the core microbiome of deep oligotrophic groundwater.</title>
        <authorList>
            <person name="Mehrshad M."/>
            <person name="Lopez-Fernandez M."/>
            <person name="Bell E."/>
            <person name="Bernier-Latmani R."/>
            <person name="Bertilsson S."/>
            <person name="Dopson M."/>
        </authorList>
    </citation>
    <scope>NUCLEOTIDE SEQUENCE</scope>
    <source>
        <strain evidence="13">Modern_marine.mb.64</strain>
    </source>
</reference>
<organism evidence="13 14">
    <name type="scientific">Eiseniibacteriota bacterium</name>
    <dbReference type="NCBI Taxonomy" id="2212470"/>
    <lineage>
        <taxon>Bacteria</taxon>
        <taxon>Candidatus Eiseniibacteriota</taxon>
    </lineage>
</organism>
<dbReference type="GO" id="GO:0005694">
    <property type="term" value="C:chromosome"/>
    <property type="evidence" value="ECO:0007669"/>
    <property type="project" value="InterPro"/>
</dbReference>
<keyword evidence="4 9" id="KW-0067">ATP-binding</keyword>
<evidence type="ECO:0000256" key="3">
    <source>
        <dbReference type="ARBA" id="ARBA00022741"/>
    </source>
</evidence>
<dbReference type="GO" id="GO:0009330">
    <property type="term" value="C:DNA topoisomerase type II (double strand cut, ATP-hydrolyzing) complex"/>
    <property type="evidence" value="ECO:0007669"/>
    <property type="project" value="TreeGrafter"/>
</dbReference>
<feature type="active site" description="O-(5'-phospho-DNA)-tyrosine intermediate" evidence="9 10">
    <location>
        <position position="118"/>
    </location>
</feature>
<name>A0A948RYF0_UNCEI</name>
<proteinExistence type="inferred from homology"/>
<feature type="region of interest" description="Disordered" evidence="11">
    <location>
        <begin position="806"/>
        <end position="845"/>
    </location>
</feature>
<comment type="caution">
    <text evidence="13">The sequence shown here is derived from an EMBL/GenBank/DDBJ whole genome shotgun (WGS) entry which is preliminary data.</text>
</comment>
<dbReference type="NCBIfam" id="NF004044">
    <property type="entry name" value="PRK05561.1"/>
    <property type="match status" value="1"/>
</dbReference>
<dbReference type="GO" id="GO:0003677">
    <property type="term" value="F:DNA binding"/>
    <property type="evidence" value="ECO:0007669"/>
    <property type="project" value="UniProtKB-UniRule"/>
</dbReference>
<comment type="miscellaneous">
    <text evidence="9">Few gyrases are as efficient as E.coli at forming negative supercoils. Not all organisms have 2 type II topoisomerases; in organisms with a single type II topoisomerase this enzyme also has to decatenate newly replicated chromosomes.</text>
</comment>
<evidence type="ECO:0000313" key="14">
    <source>
        <dbReference type="Proteomes" id="UP000777784"/>
    </source>
</evidence>
<dbReference type="EC" id="5.6.2.2" evidence="9"/>
<sequence length="845" mass="93986">MENIIPVAIEEEMKSSYIDYAMSVIVSRAIPDARDGLKPVQRRILVAMNDLGLHYNRGYRKSAKITGDVTGNYHPHGTLAVYDTMVRMVQDFSLRYPLVNGQGNFGSIDGDSAAAERYTEARMTLFADNMLLDIDSKTVDFRPNYDETREEPDVLPARLPNLILNGAAGIAVGMATNIPPHNFGEIVRALYLLADNPECSIDELMEHVKGPDFPTAGIIVGRQGIRSCYETGRGLIMVRARANIEEIRPGRMAVIVTEIPYQVNKTSLIEKAASLVHSGHITGITDIRDESDREGIRIVFELHRDAQPQVVLNQLYKHTQMQTTFGANVLALVKGRPKTLNLKEMLQVFLDHREEVITRRTQFDLDQAEERAHILEGLKRALDDIDRVIEIIRSSREVAEAKANLMSEFSLSDRQAQAILEMRLQRLVGLEREKLEEEYLETIKRIEEYKSILGNRAKVFAIIKQELTEADEIFGDERRTEITAAAASEIDIEDLIPQEDMIITISHKGYIKRASYGSYRSQRRGGRGLTGAKLGDEDFLEHVFVANTHSYILFFTDSGRCYWLKVYEIPEGSRYAKGRSIMSLVGIGQDETLAAFVPVKDFEGDRFILTATRRGKVKKTALQAYSYPRKGGVAATGLEPGDEVISAVLTEGDTEVILTTKYGKANRFSEQQVRTMGRTAAGVRGVRFAREDDETVAMVVLRPEVESLLLVTEEGYGKRTRITDFPTHNRGGQGVRALRLTDKTGAVVMVLALDGEPEVVVMTAGGMVIRQKSSEVRRMGRDTQGVKLVNLVEGDRVVDMTQLREDVSAHDADESSEADNEDKGSNGGNGNGVLDVIEDDGPGAV</sequence>
<comment type="similarity">
    <text evidence="2 9">Belongs to the type II topoisomerase GyrA/ParC subunit family.</text>
</comment>
<dbReference type="InterPro" id="IPR035516">
    <property type="entry name" value="Gyrase/topoIV_suA_C"/>
</dbReference>
<comment type="subunit">
    <text evidence="8">Heterotetramer composed of ParC and ParE.</text>
</comment>
<keyword evidence="6 9" id="KW-0238">DNA-binding</keyword>
<dbReference type="Pfam" id="PF00521">
    <property type="entry name" value="DNA_topoisoIV"/>
    <property type="match status" value="1"/>
</dbReference>
<keyword evidence="9" id="KW-0963">Cytoplasm</keyword>
<dbReference type="GO" id="GO:0006265">
    <property type="term" value="P:DNA topological change"/>
    <property type="evidence" value="ECO:0007669"/>
    <property type="project" value="UniProtKB-UniRule"/>
</dbReference>
<evidence type="ECO:0000256" key="5">
    <source>
        <dbReference type="ARBA" id="ARBA00023029"/>
    </source>
</evidence>
<dbReference type="EMBL" id="JAHJDP010000118">
    <property type="protein sequence ID" value="MBU2693318.1"/>
    <property type="molecule type" value="Genomic_DNA"/>
</dbReference>